<gene>
    <name evidence="12" type="ORF">DPMN_147856</name>
</gene>
<accession>A0A9D4FCW0</accession>
<dbReference type="PROSITE" id="PS50192">
    <property type="entry name" value="T_SNARE"/>
    <property type="match status" value="1"/>
</dbReference>
<evidence type="ECO:0000256" key="5">
    <source>
        <dbReference type="ARBA" id="ARBA00022927"/>
    </source>
</evidence>
<dbReference type="InterPro" id="IPR015260">
    <property type="entry name" value="Syntaxin-6/10/61_N"/>
</dbReference>
<name>A0A9D4FCW0_DREPO</name>
<dbReference type="FunFam" id="1.20.5.110:FF:000006">
    <property type="entry name" value="Syntaxin 6"/>
    <property type="match status" value="1"/>
</dbReference>
<dbReference type="Pfam" id="PF05739">
    <property type="entry name" value="SNARE"/>
    <property type="match status" value="1"/>
</dbReference>
<keyword evidence="4 10" id="KW-0812">Transmembrane</keyword>
<evidence type="ECO:0000313" key="12">
    <source>
        <dbReference type="EMBL" id="KAH3794325.1"/>
    </source>
</evidence>
<evidence type="ECO:0000256" key="10">
    <source>
        <dbReference type="SAM" id="Phobius"/>
    </source>
</evidence>
<evidence type="ECO:0000259" key="11">
    <source>
        <dbReference type="PROSITE" id="PS50192"/>
    </source>
</evidence>
<dbReference type="Proteomes" id="UP000828390">
    <property type="component" value="Unassembled WGS sequence"/>
</dbReference>
<evidence type="ECO:0000256" key="7">
    <source>
        <dbReference type="ARBA" id="ARBA00023034"/>
    </source>
</evidence>
<comment type="caution">
    <text evidence="12">The sequence shown here is derived from an EMBL/GenBank/DDBJ whole genome shotgun (WGS) entry which is preliminary data.</text>
</comment>
<dbReference type="Gene3D" id="1.20.5.110">
    <property type="match status" value="1"/>
</dbReference>
<evidence type="ECO:0000256" key="8">
    <source>
        <dbReference type="ARBA" id="ARBA00023054"/>
    </source>
</evidence>
<feature type="transmembrane region" description="Helical" evidence="10">
    <location>
        <begin position="267"/>
        <end position="286"/>
    </location>
</feature>
<evidence type="ECO:0000256" key="4">
    <source>
        <dbReference type="ARBA" id="ARBA00022692"/>
    </source>
</evidence>
<keyword evidence="5" id="KW-0653">Protein transport</keyword>
<reference evidence="12" key="1">
    <citation type="journal article" date="2019" name="bioRxiv">
        <title>The Genome of the Zebra Mussel, Dreissena polymorpha: A Resource for Invasive Species Research.</title>
        <authorList>
            <person name="McCartney M.A."/>
            <person name="Auch B."/>
            <person name="Kono T."/>
            <person name="Mallez S."/>
            <person name="Zhang Y."/>
            <person name="Obille A."/>
            <person name="Becker A."/>
            <person name="Abrahante J.E."/>
            <person name="Garbe J."/>
            <person name="Badalamenti J.P."/>
            <person name="Herman A."/>
            <person name="Mangelson H."/>
            <person name="Liachko I."/>
            <person name="Sullivan S."/>
            <person name="Sone E.D."/>
            <person name="Koren S."/>
            <person name="Silverstein K.A.T."/>
            <person name="Beckman K.B."/>
            <person name="Gohl D.M."/>
        </authorList>
    </citation>
    <scope>NUCLEOTIDE SEQUENCE</scope>
    <source>
        <strain evidence="12">Duluth1</strain>
        <tissue evidence="12">Whole animal</tissue>
    </source>
</reference>
<protein>
    <recommendedName>
        <fullName evidence="11">t-SNARE coiled-coil homology domain-containing protein</fullName>
    </recommendedName>
</protein>
<keyword evidence="6 10" id="KW-1133">Transmembrane helix</keyword>
<evidence type="ECO:0000256" key="9">
    <source>
        <dbReference type="ARBA" id="ARBA00023136"/>
    </source>
</evidence>
<sequence length="287" mass="33278">MTFLARHIKLCCVAERWRRLCKRPRIFTHDGASWPTNPYNWTTNELRNSLRSIDWDVEDLEETNPKKFRIEVSELKERRDFIERTKSAVREMKSQMTSPQIRTTEDTNVRQQGVLQSLLNPKSPSKVYDNCMTILIEPQKPQQGILQSLLNPKSPSKSLLNPKSPSKVYDKYSRLDMEAERSHQSFIDDTTQHQQLIIKDQDEQLDLIGSSVGALKNMSHQIGNELEEQNRMLDDFGHEMEVTESRMDNVMKKMAKVLHMSSDKRQCCAIGVLLVILLIVIILLVVL</sequence>
<comment type="similarity">
    <text evidence="2">Belongs to the syntaxin family.</text>
</comment>
<dbReference type="GO" id="GO:0000139">
    <property type="term" value="C:Golgi membrane"/>
    <property type="evidence" value="ECO:0007669"/>
    <property type="project" value="UniProtKB-SubCell"/>
</dbReference>
<dbReference type="SMART" id="SM00397">
    <property type="entry name" value="t_SNARE"/>
    <property type="match status" value="1"/>
</dbReference>
<dbReference type="Gene3D" id="1.20.58.90">
    <property type="match status" value="1"/>
</dbReference>
<organism evidence="12 13">
    <name type="scientific">Dreissena polymorpha</name>
    <name type="common">Zebra mussel</name>
    <name type="synonym">Mytilus polymorpha</name>
    <dbReference type="NCBI Taxonomy" id="45954"/>
    <lineage>
        <taxon>Eukaryota</taxon>
        <taxon>Metazoa</taxon>
        <taxon>Spiralia</taxon>
        <taxon>Lophotrochozoa</taxon>
        <taxon>Mollusca</taxon>
        <taxon>Bivalvia</taxon>
        <taxon>Autobranchia</taxon>
        <taxon>Heteroconchia</taxon>
        <taxon>Euheterodonta</taxon>
        <taxon>Imparidentia</taxon>
        <taxon>Neoheterodontei</taxon>
        <taxon>Myida</taxon>
        <taxon>Dreissenoidea</taxon>
        <taxon>Dreissenidae</taxon>
        <taxon>Dreissena</taxon>
    </lineage>
</organism>
<evidence type="ECO:0000256" key="6">
    <source>
        <dbReference type="ARBA" id="ARBA00022989"/>
    </source>
</evidence>
<dbReference type="PANTHER" id="PTHR12791">
    <property type="entry name" value="GOLGI SNARE BET1-RELATED"/>
    <property type="match status" value="1"/>
</dbReference>
<reference evidence="12" key="2">
    <citation type="submission" date="2020-11" db="EMBL/GenBank/DDBJ databases">
        <authorList>
            <person name="McCartney M.A."/>
            <person name="Auch B."/>
            <person name="Kono T."/>
            <person name="Mallez S."/>
            <person name="Becker A."/>
            <person name="Gohl D.M."/>
            <person name="Silverstein K.A.T."/>
            <person name="Koren S."/>
            <person name="Bechman K.B."/>
            <person name="Herman A."/>
            <person name="Abrahante J.E."/>
            <person name="Garbe J."/>
        </authorList>
    </citation>
    <scope>NUCLEOTIDE SEQUENCE</scope>
    <source>
        <strain evidence="12">Duluth1</strain>
        <tissue evidence="12">Whole animal</tissue>
    </source>
</reference>
<keyword evidence="9 10" id="KW-0472">Membrane</keyword>
<keyword evidence="8" id="KW-0175">Coiled coil</keyword>
<comment type="subcellular location">
    <subcellularLocation>
        <location evidence="1">Golgi apparatus membrane</location>
        <topology evidence="1">Single-pass type IV membrane protein</topology>
    </subcellularLocation>
</comment>
<dbReference type="SUPFAM" id="SSF58038">
    <property type="entry name" value="SNARE fusion complex"/>
    <property type="match status" value="1"/>
</dbReference>
<feature type="domain" description="T-SNARE coiled-coil homology" evidence="11">
    <location>
        <begin position="195"/>
        <end position="257"/>
    </location>
</feature>
<keyword evidence="7" id="KW-0333">Golgi apparatus</keyword>
<evidence type="ECO:0000256" key="1">
    <source>
        <dbReference type="ARBA" id="ARBA00004409"/>
    </source>
</evidence>
<dbReference type="GO" id="GO:0048193">
    <property type="term" value="P:Golgi vesicle transport"/>
    <property type="evidence" value="ECO:0007669"/>
    <property type="project" value="InterPro"/>
</dbReference>
<evidence type="ECO:0000313" key="13">
    <source>
        <dbReference type="Proteomes" id="UP000828390"/>
    </source>
</evidence>
<keyword evidence="3" id="KW-0813">Transport</keyword>
<dbReference type="GO" id="GO:0015031">
    <property type="term" value="P:protein transport"/>
    <property type="evidence" value="ECO:0007669"/>
    <property type="project" value="UniProtKB-KW"/>
</dbReference>
<proteinExistence type="inferred from homology"/>
<dbReference type="InterPro" id="IPR010989">
    <property type="entry name" value="SNARE"/>
</dbReference>
<dbReference type="AlphaFoldDB" id="A0A9D4FCW0"/>
<dbReference type="CDD" id="cd15851">
    <property type="entry name" value="SNARE_Syntaxin6"/>
    <property type="match status" value="1"/>
</dbReference>
<dbReference type="EMBL" id="JAIWYP010000007">
    <property type="protein sequence ID" value="KAH3794325.1"/>
    <property type="molecule type" value="Genomic_DNA"/>
</dbReference>
<dbReference type="InterPro" id="IPR000727">
    <property type="entry name" value="T_SNARE_dom"/>
</dbReference>
<evidence type="ECO:0000256" key="3">
    <source>
        <dbReference type="ARBA" id="ARBA00022448"/>
    </source>
</evidence>
<keyword evidence="13" id="KW-1185">Reference proteome</keyword>
<dbReference type="CDD" id="cd21443">
    <property type="entry name" value="SNARE_NTD_STX6_STX10"/>
    <property type="match status" value="1"/>
</dbReference>
<dbReference type="Pfam" id="PF09177">
    <property type="entry name" value="STX6_10_61_N"/>
    <property type="match status" value="1"/>
</dbReference>
<evidence type="ECO:0000256" key="2">
    <source>
        <dbReference type="ARBA" id="ARBA00009063"/>
    </source>
</evidence>
<dbReference type="SUPFAM" id="SSF47661">
    <property type="entry name" value="t-snare proteins"/>
    <property type="match status" value="1"/>
</dbReference>